<dbReference type="Gene3D" id="3.10.580.10">
    <property type="entry name" value="CBS-domain"/>
    <property type="match status" value="1"/>
</dbReference>
<dbReference type="SMART" id="SM00116">
    <property type="entry name" value="CBS"/>
    <property type="match status" value="2"/>
</dbReference>
<evidence type="ECO:0000256" key="2">
    <source>
        <dbReference type="PROSITE-ProRule" id="PRU00703"/>
    </source>
</evidence>
<evidence type="ECO:0000259" key="3">
    <source>
        <dbReference type="PROSITE" id="PS51371"/>
    </source>
</evidence>
<dbReference type="KEGG" id="tcd:AAIA72_00815"/>
<feature type="domain" description="CBS" evidence="3">
    <location>
        <begin position="11"/>
        <end position="70"/>
    </location>
</feature>
<dbReference type="InterPro" id="IPR051257">
    <property type="entry name" value="Diverse_CBS-Domain"/>
</dbReference>
<dbReference type="InterPro" id="IPR000644">
    <property type="entry name" value="CBS_dom"/>
</dbReference>
<dbReference type="EMBL" id="CP154858">
    <property type="protein sequence ID" value="XDT72559.1"/>
    <property type="molecule type" value="Genomic_DNA"/>
</dbReference>
<dbReference type="PANTHER" id="PTHR43080:SF26">
    <property type="entry name" value="REGULATORY PROTEIN"/>
    <property type="match status" value="1"/>
</dbReference>
<dbReference type="InterPro" id="IPR044729">
    <property type="entry name" value="CBS_bac"/>
</dbReference>
<keyword evidence="1 2" id="KW-0129">CBS domain</keyword>
<reference evidence="4" key="1">
    <citation type="submission" date="2024-05" db="EMBL/GenBank/DDBJ databases">
        <title>Genome sequencing of novel strain.</title>
        <authorList>
            <person name="Ganbat D."/>
            <person name="Ganbat S."/>
            <person name="Lee S.-J."/>
        </authorList>
    </citation>
    <scope>NUCLEOTIDE SEQUENCE</scope>
    <source>
        <strain evidence="4">SMD15-11</strain>
    </source>
</reference>
<dbReference type="Pfam" id="PF00571">
    <property type="entry name" value="CBS"/>
    <property type="match status" value="2"/>
</dbReference>
<dbReference type="AlphaFoldDB" id="A0AB39UX60"/>
<protein>
    <submittedName>
        <fullName evidence="4">CBS domain-containing protein</fullName>
    </submittedName>
</protein>
<dbReference type="PROSITE" id="PS51371">
    <property type="entry name" value="CBS"/>
    <property type="match status" value="2"/>
</dbReference>
<dbReference type="RefSeq" id="WP_369601566.1">
    <property type="nucleotide sequence ID" value="NZ_CP154858.1"/>
</dbReference>
<evidence type="ECO:0000313" key="4">
    <source>
        <dbReference type="EMBL" id="XDT72559.1"/>
    </source>
</evidence>
<name>A0AB39UX60_9GAMM</name>
<organism evidence="4">
    <name type="scientific">Thermohahella caldifontis</name>
    <dbReference type="NCBI Taxonomy" id="3142973"/>
    <lineage>
        <taxon>Bacteria</taxon>
        <taxon>Pseudomonadati</taxon>
        <taxon>Pseudomonadota</taxon>
        <taxon>Gammaproteobacteria</taxon>
        <taxon>Oceanospirillales</taxon>
        <taxon>Hahellaceae</taxon>
        <taxon>Thermohahella</taxon>
    </lineage>
</organism>
<accession>A0AB39UX60</accession>
<sequence>MFRSVKVRDYMTTKLVTFHPDDDLVEAIERMLKHNISGAPVVNDDGEVVGMISEMDCLKSILSCSYYDYECLGGKVGEYMTREVETISPEDDILTVTQQYIDKRRRRFPVVENGKLVGQISRRDVLRAIKDFTSAEEIRSHLSQKREG</sequence>
<dbReference type="PANTHER" id="PTHR43080">
    <property type="entry name" value="CBS DOMAIN-CONTAINING PROTEIN CBSX3, MITOCHONDRIAL"/>
    <property type="match status" value="1"/>
</dbReference>
<dbReference type="InterPro" id="IPR046342">
    <property type="entry name" value="CBS_dom_sf"/>
</dbReference>
<dbReference type="SUPFAM" id="SSF54631">
    <property type="entry name" value="CBS-domain pair"/>
    <property type="match status" value="1"/>
</dbReference>
<dbReference type="CDD" id="cd04629">
    <property type="entry name" value="CBS_pair_bac"/>
    <property type="match status" value="1"/>
</dbReference>
<gene>
    <name evidence="4" type="ORF">AAIA72_00815</name>
</gene>
<proteinExistence type="predicted"/>
<feature type="domain" description="CBS" evidence="3">
    <location>
        <begin position="80"/>
        <end position="137"/>
    </location>
</feature>
<evidence type="ECO:0000256" key="1">
    <source>
        <dbReference type="ARBA" id="ARBA00023122"/>
    </source>
</evidence>